<dbReference type="Proteomes" id="UP000228689">
    <property type="component" value="Unassembled WGS sequence"/>
</dbReference>
<reference evidence="3" key="1">
    <citation type="submission" date="2017-09" db="EMBL/GenBank/DDBJ databases">
        <title>Depth-based differentiation of microbial function through sediment-hosted aquifers and enrichment of novel symbionts in the deep terrestrial subsurface.</title>
        <authorList>
            <person name="Probst A.J."/>
            <person name="Ladd B."/>
            <person name="Jarett J.K."/>
            <person name="Geller-Mcgrath D.E."/>
            <person name="Sieber C.M.K."/>
            <person name="Emerson J.B."/>
            <person name="Anantharaman K."/>
            <person name="Thomas B.C."/>
            <person name="Malmstrom R."/>
            <person name="Stieglmeier M."/>
            <person name="Klingl A."/>
            <person name="Woyke T."/>
            <person name="Ryan C.M."/>
            <person name="Banfield J.F."/>
        </authorList>
    </citation>
    <scope>NUCLEOTIDE SEQUENCE [LARGE SCALE GENOMIC DNA]</scope>
</reference>
<evidence type="ECO:0000259" key="1">
    <source>
        <dbReference type="Pfam" id="PF00534"/>
    </source>
</evidence>
<feature type="domain" description="Glycosyl transferase family 1" evidence="1">
    <location>
        <begin position="160"/>
        <end position="321"/>
    </location>
</feature>
<dbReference type="GO" id="GO:0016757">
    <property type="term" value="F:glycosyltransferase activity"/>
    <property type="evidence" value="ECO:0007669"/>
    <property type="project" value="InterPro"/>
</dbReference>
<gene>
    <name evidence="2" type="ORF">COY67_02370</name>
</gene>
<protein>
    <recommendedName>
        <fullName evidence="1">Glycosyl transferase family 1 domain-containing protein</fullName>
    </recommendedName>
</protein>
<organism evidence="2 3">
    <name type="scientific">Candidatus Komeilibacteria bacterium CG_4_10_14_0_8_um_filter_37_78</name>
    <dbReference type="NCBI Taxonomy" id="1974471"/>
    <lineage>
        <taxon>Bacteria</taxon>
        <taxon>Candidatus Komeiliibacteriota</taxon>
    </lineage>
</organism>
<evidence type="ECO:0000313" key="3">
    <source>
        <dbReference type="Proteomes" id="UP000228689"/>
    </source>
</evidence>
<dbReference type="PANTHER" id="PTHR45947:SF3">
    <property type="entry name" value="SULFOQUINOVOSYL TRANSFERASE SQD2"/>
    <property type="match status" value="1"/>
</dbReference>
<sequence length="345" mass="39107">MKITLLTMEYPPMVGGVGNYYAGLVRHLERENIAVKIVVLSNNMRWWQVLWKVIWLRADYLWIGQILPIGTAAYLISKIRRQKYFISLHGMDINLALAAKPNITQKILTDATFVTANSEYTKSLISANIASEKVIIIYPSPNINEQVDSAIEQTILSQFKLKDNKILLSVGRLVERKGLQQVIALMPQLLKNDQTLIYYIIGKGEYQPELDQLILDHQLTDHVMILNNINNEELKIFYLHANLFIMPTIAIKEDVEGFGIVYLEAGLYNTPVIATPVGGVKEAVIDQQTGLLCSPEELLPSIIRLLTDSDYANKLGKQARELIKGKYSYSKQIHKLIDQIENGKQ</sequence>
<proteinExistence type="predicted"/>
<dbReference type="Pfam" id="PF00534">
    <property type="entry name" value="Glycos_transf_1"/>
    <property type="match status" value="1"/>
</dbReference>
<dbReference type="EMBL" id="PFMC01000061">
    <property type="protein sequence ID" value="PIY94532.1"/>
    <property type="molecule type" value="Genomic_DNA"/>
</dbReference>
<dbReference type="SUPFAM" id="SSF53756">
    <property type="entry name" value="UDP-Glycosyltransferase/glycogen phosphorylase"/>
    <property type="match status" value="1"/>
</dbReference>
<evidence type="ECO:0000313" key="2">
    <source>
        <dbReference type="EMBL" id="PIY94532.1"/>
    </source>
</evidence>
<dbReference type="Gene3D" id="3.40.50.2000">
    <property type="entry name" value="Glycogen Phosphorylase B"/>
    <property type="match status" value="2"/>
</dbReference>
<dbReference type="InterPro" id="IPR050194">
    <property type="entry name" value="Glycosyltransferase_grp1"/>
</dbReference>
<comment type="caution">
    <text evidence="2">The sequence shown here is derived from an EMBL/GenBank/DDBJ whole genome shotgun (WGS) entry which is preliminary data.</text>
</comment>
<dbReference type="PANTHER" id="PTHR45947">
    <property type="entry name" value="SULFOQUINOVOSYL TRANSFERASE SQD2"/>
    <property type="match status" value="1"/>
</dbReference>
<dbReference type="InterPro" id="IPR001296">
    <property type="entry name" value="Glyco_trans_1"/>
</dbReference>
<dbReference type="CDD" id="cd03801">
    <property type="entry name" value="GT4_PimA-like"/>
    <property type="match status" value="1"/>
</dbReference>
<dbReference type="AlphaFoldDB" id="A0A2M7RDF0"/>
<accession>A0A2M7RDF0</accession>
<name>A0A2M7RDF0_9BACT</name>